<evidence type="ECO:0000313" key="1">
    <source>
        <dbReference type="EMBL" id="KDO16456.1"/>
    </source>
</evidence>
<dbReference type="RefSeq" id="XP_012212835.1">
    <property type="nucleotide sequence ID" value="XM_012357445.1"/>
</dbReference>
<dbReference type="OMA" id="LIWACEQ"/>
<dbReference type="AlphaFoldDB" id="A0A067BQ54"/>
<dbReference type="Gene3D" id="1.25.40.20">
    <property type="entry name" value="Ankyrin repeat-containing domain"/>
    <property type="match status" value="1"/>
</dbReference>
<dbReference type="KEGG" id="spar:SPRG_18017"/>
<accession>A0A067BQ54</accession>
<dbReference type="VEuPathDB" id="FungiDB:SPRG_18017"/>
<protein>
    <recommendedName>
        <fullName evidence="3">Ankyrin repeat domain-containing protein</fullName>
    </recommendedName>
</protein>
<dbReference type="InterPro" id="IPR036770">
    <property type="entry name" value="Ankyrin_rpt-contain_sf"/>
</dbReference>
<proteinExistence type="predicted"/>
<gene>
    <name evidence="1" type="ORF">SPRG_18017</name>
</gene>
<organism evidence="1 2">
    <name type="scientific">Saprolegnia parasitica (strain CBS 223.65)</name>
    <dbReference type="NCBI Taxonomy" id="695850"/>
    <lineage>
        <taxon>Eukaryota</taxon>
        <taxon>Sar</taxon>
        <taxon>Stramenopiles</taxon>
        <taxon>Oomycota</taxon>
        <taxon>Saprolegniomycetes</taxon>
        <taxon>Saprolegniales</taxon>
        <taxon>Saprolegniaceae</taxon>
        <taxon>Saprolegnia</taxon>
    </lineage>
</organism>
<sequence>MAEAVLRSRGLQLVFVYQDGLSHDVVPLVRPLYATAPDHVRDRAAFAAFDARFRAWLDAAGHDRLPPRRVHVNRTRALVSCRQPDMMARATYRGHLSVAHFLHEAGVRGNNAGALIWAHEHGHLAIAEYLHTNGLGVRPPEHAQRPSAHPLVPPRAGFPPIVLDIAASQDNTDLLVFVIEANVTDLGPWTLETAARFGHAKAVLMYLWSLRPHVADTTAALVAGTKRQHPLIVEYLQQRKRWRRP</sequence>
<evidence type="ECO:0000313" key="2">
    <source>
        <dbReference type="Proteomes" id="UP000030745"/>
    </source>
</evidence>
<dbReference type="OrthoDB" id="10465161at2759"/>
<dbReference type="SUPFAM" id="SSF48403">
    <property type="entry name" value="Ankyrin repeat"/>
    <property type="match status" value="1"/>
</dbReference>
<keyword evidence="2" id="KW-1185">Reference proteome</keyword>
<reference evidence="1 2" key="1">
    <citation type="journal article" date="2013" name="PLoS Genet.">
        <title>Distinctive expansion of potential virulence genes in the genome of the oomycete fish pathogen Saprolegnia parasitica.</title>
        <authorList>
            <person name="Jiang R.H."/>
            <person name="de Bruijn I."/>
            <person name="Haas B.J."/>
            <person name="Belmonte R."/>
            <person name="Lobach L."/>
            <person name="Christie J."/>
            <person name="van den Ackerveken G."/>
            <person name="Bottin A."/>
            <person name="Bulone V."/>
            <person name="Diaz-Moreno S.M."/>
            <person name="Dumas B."/>
            <person name="Fan L."/>
            <person name="Gaulin E."/>
            <person name="Govers F."/>
            <person name="Grenville-Briggs L.J."/>
            <person name="Horner N.R."/>
            <person name="Levin J.Z."/>
            <person name="Mammella M."/>
            <person name="Meijer H.J."/>
            <person name="Morris P."/>
            <person name="Nusbaum C."/>
            <person name="Oome S."/>
            <person name="Phillips A.J."/>
            <person name="van Rooyen D."/>
            <person name="Rzeszutek E."/>
            <person name="Saraiva M."/>
            <person name="Secombes C.J."/>
            <person name="Seidl M.F."/>
            <person name="Snel B."/>
            <person name="Stassen J.H."/>
            <person name="Sykes S."/>
            <person name="Tripathy S."/>
            <person name="van den Berg H."/>
            <person name="Vega-Arreguin J.C."/>
            <person name="Wawra S."/>
            <person name="Young S.K."/>
            <person name="Zeng Q."/>
            <person name="Dieguez-Uribeondo J."/>
            <person name="Russ C."/>
            <person name="Tyler B.M."/>
            <person name="van West P."/>
        </authorList>
    </citation>
    <scope>NUCLEOTIDE SEQUENCE [LARGE SCALE GENOMIC DNA]</scope>
    <source>
        <strain evidence="1 2">CBS 223.65</strain>
    </source>
</reference>
<evidence type="ECO:0008006" key="3">
    <source>
        <dbReference type="Google" id="ProtNLM"/>
    </source>
</evidence>
<name>A0A067BQ54_SAPPC</name>
<dbReference type="GeneID" id="24139544"/>
<dbReference type="Proteomes" id="UP000030745">
    <property type="component" value="Unassembled WGS sequence"/>
</dbReference>
<dbReference type="EMBL" id="KK584111">
    <property type="protein sequence ID" value="KDO16456.1"/>
    <property type="molecule type" value="Genomic_DNA"/>
</dbReference>